<dbReference type="SUPFAM" id="SSF53335">
    <property type="entry name" value="S-adenosyl-L-methionine-dependent methyltransferases"/>
    <property type="match status" value="1"/>
</dbReference>
<gene>
    <name evidence="1" type="ORF">ISU02_11560</name>
</gene>
<evidence type="ECO:0000313" key="1">
    <source>
        <dbReference type="EMBL" id="MBF4693765.1"/>
    </source>
</evidence>
<dbReference type="Gene3D" id="3.40.50.150">
    <property type="entry name" value="Vaccinia Virus protein VP39"/>
    <property type="match status" value="1"/>
</dbReference>
<name>A0ABR9ZV47_9FIRM</name>
<dbReference type="Proteomes" id="UP000614200">
    <property type="component" value="Unassembled WGS sequence"/>
</dbReference>
<keyword evidence="2" id="KW-1185">Reference proteome</keyword>
<comment type="caution">
    <text evidence="1">The sequence shown here is derived from an EMBL/GenBank/DDBJ whole genome shotgun (WGS) entry which is preliminary data.</text>
</comment>
<reference evidence="1 2" key="1">
    <citation type="submission" date="2020-11" db="EMBL/GenBank/DDBJ databases">
        <title>Fusibacter basophilias sp. nov.</title>
        <authorList>
            <person name="Qiu D."/>
        </authorList>
    </citation>
    <scope>NUCLEOTIDE SEQUENCE [LARGE SCALE GENOMIC DNA]</scope>
    <source>
        <strain evidence="1 2">Q10-2</strain>
    </source>
</reference>
<protein>
    <recommendedName>
        <fullName evidence="3">Methyltransferase type 11 domain-containing protein</fullName>
    </recommendedName>
</protein>
<accession>A0ABR9ZV47</accession>
<dbReference type="EMBL" id="JADKNH010000006">
    <property type="protein sequence ID" value="MBF4693765.1"/>
    <property type="molecule type" value="Genomic_DNA"/>
</dbReference>
<proteinExistence type="predicted"/>
<dbReference type="InterPro" id="IPR029063">
    <property type="entry name" value="SAM-dependent_MTases_sf"/>
</dbReference>
<organism evidence="1 2">
    <name type="scientific">Fusibacter ferrireducens</name>
    <dbReference type="NCBI Taxonomy" id="2785058"/>
    <lineage>
        <taxon>Bacteria</taxon>
        <taxon>Bacillati</taxon>
        <taxon>Bacillota</taxon>
        <taxon>Clostridia</taxon>
        <taxon>Eubacteriales</taxon>
        <taxon>Eubacteriales Family XII. Incertae Sedis</taxon>
        <taxon>Fusibacter</taxon>
    </lineage>
</organism>
<evidence type="ECO:0008006" key="3">
    <source>
        <dbReference type="Google" id="ProtNLM"/>
    </source>
</evidence>
<dbReference type="Pfam" id="PF13489">
    <property type="entry name" value="Methyltransf_23"/>
    <property type="match status" value="1"/>
</dbReference>
<dbReference type="RefSeq" id="WP_194702001.1">
    <property type="nucleotide sequence ID" value="NZ_JADKNH010000006.1"/>
</dbReference>
<sequence length="184" mass="21466">MKLIIGAGNTQVEGWISTQEDELNILNFENWESLFEKSSIDSILAEHVWEHLSFEDGIKAAKNCYTFLKPFGRIRCAVPDKNFKNEWYQNMVQVGGPGSKDHPAYTHKILYDYKKLKEVFEKAGFTVLLLEYCDEHNNFHYIPWNEEEGKIGRSYRFDTRNTKESLGMVSIIIDAYKPMVINQE</sequence>
<evidence type="ECO:0000313" key="2">
    <source>
        <dbReference type="Proteomes" id="UP000614200"/>
    </source>
</evidence>